<dbReference type="InterPro" id="IPR050651">
    <property type="entry name" value="Plant_Cytochrome_P450_Monoox"/>
</dbReference>
<comment type="subcellular location">
    <subcellularLocation>
        <location evidence="1">Membrane</location>
    </subcellularLocation>
</comment>
<dbReference type="GO" id="GO:0004497">
    <property type="term" value="F:monooxygenase activity"/>
    <property type="evidence" value="ECO:0007669"/>
    <property type="project" value="InterPro"/>
</dbReference>
<keyword evidence="3" id="KW-0812">Transmembrane</keyword>
<evidence type="ECO:0000256" key="6">
    <source>
        <dbReference type="ARBA" id="ARBA00023002"/>
    </source>
</evidence>
<evidence type="ECO:0008006" key="13">
    <source>
        <dbReference type="Google" id="ProtNLM"/>
    </source>
</evidence>
<keyword evidence="5" id="KW-1133">Transmembrane helix</keyword>
<dbReference type="InterPro" id="IPR001128">
    <property type="entry name" value="Cyt_P450"/>
</dbReference>
<evidence type="ECO:0000256" key="7">
    <source>
        <dbReference type="ARBA" id="ARBA00023004"/>
    </source>
</evidence>
<feature type="compositionally biased region" description="Basic and acidic residues" evidence="10">
    <location>
        <begin position="503"/>
        <end position="517"/>
    </location>
</feature>
<dbReference type="PANTHER" id="PTHR47947">
    <property type="entry name" value="CYTOCHROME P450 82C3-RELATED"/>
    <property type="match status" value="1"/>
</dbReference>
<protein>
    <recommendedName>
        <fullName evidence="13">Cytochrome P450</fullName>
    </recommendedName>
</protein>
<reference evidence="11" key="2">
    <citation type="submission" date="2018-05" db="EMBL/GenBank/DDBJ databases">
        <title>OpunRS2 (Oryza punctata Reference Sequence Version 2).</title>
        <authorList>
            <person name="Zhang J."/>
            <person name="Kudrna D."/>
            <person name="Lee S."/>
            <person name="Talag J."/>
            <person name="Welchert J."/>
            <person name="Wing R.A."/>
        </authorList>
    </citation>
    <scope>NUCLEOTIDE SEQUENCE [LARGE SCALE GENOMIC DNA]</scope>
</reference>
<dbReference type="FunFam" id="1.10.630.10:FF:000026">
    <property type="entry name" value="Cytochrome P450 82C4"/>
    <property type="match status" value="3"/>
</dbReference>
<evidence type="ECO:0000313" key="11">
    <source>
        <dbReference type="EnsemblPlants" id="OPUNC02G15630.2"/>
    </source>
</evidence>
<reference evidence="11" key="1">
    <citation type="submission" date="2015-04" db="UniProtKB">
        <authorList>
            <consortium name="EnsemblPlants"/>
        </authorList>
    </citation>
    <scope>IDENTIFICATION</scope>
</reference>
<dbReference type="InterPro" id="IPR002401">
    <property type="entry name" value="Cyt_P450_E_grp-I"/>
</dbReference>
<dbReference type="OMA" id="MAMICEK"/>
<evidence type="ECO:0000256" key="2">
    <source>
        <dbReference type="ARBA" id="ARBA00022617"/>
    </source>
</evidence>
<organism evidence="11">
    <name type="scientific">Oryza punctata</name>
    <name type="common">Red rice</name>
    <dbReference type="NCBI Taxonomy" id="4537"/>
    <lineage>
        <taxon>Eukaryota</taxon>
        <taxon>Viridiplantae</taxon>
        <taxon>Streptophyta</taxon>
        <taxon>Embryophyta</taxon>
        <taxon>Tracheophyta</taxon>
        <taxon>Spermatophyta</taxon>
        <taxon>Magnoliopsida</taxon>
        <taxon>Liliopsida</taxon>
        <taxon>Poales</taxon>
        <taxon>Poaceae</taxon>
        <taxon>BOP clade</taxon>
        <taxon>Oryzoideae</taxon>
        <taxon>Oryzeae</taxon>
        <taxon>Oryzinae</taxon>
        <taxon>Oryza</taxon>
    </lineage>
</organism>
<dbReference type="Gene3D" id="1.10.630.10">
    <property type="entry name" value="Cytochrome P450"/>
    <property type="match status" value="4"/>
</dbReference>
<dbReference type="eggNOG" id="KOG0156">
    <property type="taxonomic scope" value="Eukaryota"/>
</dbReference>
<dbReference type="GO" id="GO:0016020">
    <property type="term" value="C:membrane"/>
    <property type="evidence" value="ECO:0007669"/>
    <property type="project" value="UniProtKB-SubCell"/>
</dbReference>
<dbReference type="InterPro" id="IPR017972">
    <property type="entry name" value="Cyt_P450_CS"/>
</dbReference>
<keyword evidence="12" id="KW-1185">Reference proteome</keyword>
<evidence type="ECO:0000256" key="8">
    <source>
        <dbReference type="ARBA" id="ARBA00023136"/>
    </source>
</evidence>
<dbReference type="InterPro" id="IPR036396">
    <property type="entry name" value="Cyt_P450_sf"/>
</dbReference>
<evidence type="ECO:0000256" key="9">
    <source>
        <dbReference type="PIRSR" id="PIRSR602401-1"/>
    </source>
</evidence>
<dbReference type="GO" id="GO:0020037">
    <property type="term" value="F:heme binding"/>
    <property type="evidence" value="ECO:0007669"/>
    <property type="project" value="InterPro"/>
</dbReference>
<feature type="region of interest" description="Disordered" evidence="10">
    <location>
        <begin position="493"/>
        <end position="530"/>
    </location>
</feature>
<dbReference type="PANTHER" id="PTHR47947:SF42">
    <property type="entry name" value="OS02G0503700 PROTEIN"/>
    <property type="match status" value="1"/>
</dbReference>
<dbReference type="PRINTS" id="PR00385">
    <property type="entry name" value="P450"/>
</dbReference>
<dbReference type="FunFam" id="1.10.630.10:FF:000023">
    <property type="entry name" value="Cytochrome P450 family protein"/>
    <property type="match status" value="1"/>
</dbReference>
<accession>A0A0E0K036</accession>
<dbReference type="PRINTS" id="PR00463">
    <property type="entry name" value="EP450I"/>
</dbReference>
<keyword evidence="2 9" id="KW-0349">Heme</keyword>
<sequence length="2081" mass="232823">MDTSTLLIAVTLLLLLLLLTTVRRRRSGRLRPRLPPEPAGLPLVGHLHLFRKPLHRTLARLAAHHGAVFRLRLGSRRVVVVSSAPAAEECLGAHDVAFADRPRLPSAGILSYGWSTMGTASYGPYWRHVRRIAVTEILSAHRVRQFAGAHVREARAMARRLCRAASRSRAGTGRVRVELKSRLFELLMNTMMAMICEKTYYGADDGEVSEEARWFREMVEETMAVSEASTVWDFLPAALRWLDVGGVGRRLWRLRESRTRFLQGLIDDQRKEMEHDGDGVCRAQPAAARRRTMIGVLLSVQRKDPEECPDQLISSLCISSLEAGTGTSTDTIEWAMSLLLNKPDVMRKGRDEIDACIGQPVRLLEAADLPKLQYLRCIIMETLRLYPPAPLLVPHESSSDCTVAGFHIPRGTMLLVNTFDIHRDPQVWDEPTSFIPERFEDGRSEGKMAIPFGMGRRKCPAENLGMQMVGLGLGTMIQCFEWERVGEELVDMTEGSGLTMPKETARRRSTRRSETQRRSGNLPPPPPDPAGLPLVGHLHLFKKPLHRTLARLASRHGAVFRLRLGSRRVAVVSSASAAEECLGAHDVAFADRPRLPSGKILSYDWSTMGTASYGPYWRHVRRVAVTEILSATRVQHFADVHVREARAMARHLHRAAVRHVDGVGGAKRVRVELKSRLFELLMNTMMAMICDKTYYGDDDDDEVSKEARWFRAMVEETMALSGASTVWDFLPAALRWLDVGGVGRRLWRLRESRTRFLQGLIDDERKKMEQDGDRAQPAARRRTMIGMLLSSSLEAGTDTSADTIEWAMSLLLNNPDVMRKVRDDIDACIGEPVRLLEATDLTKLQYLRCIIMETLRLYPPAPLLVPHEASTDCSVAGFHIPHGTMLLVNTFVIHRDPQVWNEPTSFIPERFEDGRCEGKMAIPFGMGRRKCPAENLGIQMVGLALGTMIQCFEWQRVGEELVDMTEGSGLTMPKEVPLQAFYQPPTTSPAATKASCVMDAMFRGVLVALLLVAAALRWRRRGEGSGGGRPLPGPVALPVVGHLHLFRRPLHRTLARLAARHGAAVMGLRFGSRRVAVVSSAPAAEECLGPHDLAFANRPRLPSGEILAYEWSTMGTASYGPYWRHIRRIAVTELLSAHRVQHFADVNVREVRALARRLYRRAAAAGARTRVELKSRLFELLMNTMMSMICERTFYGADDDEVSEEARWFRSVVKETMELSGASTVWDFLPSAVRWLDAGRMIRRMRELSDSRTRFLQRLIDDQRKDMDEYKDADSDDHAPARRRTMIGVLLSLQSKDPDSCPDQLIRSLCIGSLQAGTDTSAATVEWAMSLLLNNPDVMTRARDEIDACVGQPARLLEAADLPKLHYLRCVIMETLRLYPPVPLLAPHESSADCIVAGYHVPQGTMLLVNTFAIHRDPLNIYFNRFADGKNEGKMVIPFGMGRRRCPGENLGMQMVGLALGTLIQCFDWERVGEELVDMGECSGLTMPKELPLEAFYQPRASMATCGTFWYNECALVHTVICNKLQLRQLASRATISIGDTAPVVMVDAVCGGVLAALMVVLVVAALLSQLERRRTRRPLPGPVALPVIGHLHLLRRPLHRTLARLAARHGAAVMGLRFGSRRVAVVSSAPAAEECLGPHDLAFANKPRLPSGEILAYEWSTMGTASYGPYWRHIRRIAVTELLSAHRVQHFADVNVRELKSRLFELLMNTMMAMICDRTFYGDDDEVSEEARWFRSVVKETMELSGACTAWDFLPAPARWLFARRLTRRMRELSDSRTRFYQRLISDHRTKETDDDDNAACGDHAPARRRTMIGVLLSLQNKDPDACPDKLIRALCIGSLQAGTETSAAAVEWAMSLLLNNPDAMTRARDEIDACVGQPARLLEAADLPKLRYLRCVIMETLRLYPPVPLLAHESSADCDVAGFHAHKGTMLLVNMFAIHRDAQVWDEPEAFIPDRFTQGKNEGKMMIPFGMGRRGCPGENLAMQMVGLALGMLIQCFDWERMGEELVDMGESSGITMPKELPLEAFYQSRASMASPEEKPKSKYTKNPVSKIKNKFLGIDHGVCVGDVLNKILHIFCTS</sequence>
<evidence type="ECO:0000256" key="4">
    <source>
        <dbReference type="ARBA" id="ARBA00022723"/>
    </source>
</evidence>
<keyword evidence="4 9" id="KW-0479">Metal-binding</keyword>
<dbReference type="Gramene" id="OPUNC02G15630.2">
    <property type="protein sequence ID" value="OPUNC02G15630.2"/>
    <property type="gene ID" value="OPUNC02G15630"/>
</dbReference>
<dbReference type="STRING" id="4537.A0A0E0K036"/>
<keyword evidence="6" id="KW-0560">Oxidoreductase</keyword>
<evidence type="ECO:0000256" key="5">
    <source>
        <dbReference type="ARBA" id="ARBA00022989"/>
    </source>
</evidence>
<evidence type="ECO:0000256" key="1">
    <source>
        <dbReference type="ARBA" id="ARBA00004370"/>
    </source>
</evidence>
<dbReference type="GO" id="GO:0005506">
    <property type="term" value="F:iron ion binding"/>
    <property type="evidence" value="ECO:0007669"/>
    <property type="project" value="InterPro"/>
</dbReference>
<dbReference type="EnsemblPlants" id="OPUNC02G15630.2">
    <property type="protein sequence ID" value="OPUNC02G15630.2"/>
    <property type="gene ID" value="OPUNC02G15630"/>
</dbReference>
<dbReference type="GO" id="GO:0016705">
    <property type="term" value="F:oxidoreductase activity, acting on paired donors, with incorporation or reduction of molecular oxygen"/>
    <property type="evidence" value="ECO:0007669"/>
    <property type="project" value="InterPro"/>
</dbReference>
<dbReference type="Proteomes" id="UP000026962">
    <property type="component" value="Chromosome 2"/>
</dbReference>
<comment type="cofactor">
    <cofactor evidence="9">
        <name>heme</name>
        <dbReference type="ChEBI" id="CHEBI:30413"/>
    </cofactor>
</comment>
<feature type="binding site" description="axial binding residue" evidence="9">
    <location>
        <position position="459"/>
    </location>
    <ligand>
        <name>heme</name>
        <dbReference type="ChEBI" id="CHEBI:30413"/>
    </ligand>
    <ligandPart>
        <name>Fe</name>
        <dbReference type="ChEBI" id="CHEBI:18248"/>
    </ligandPart>
</feature>
<keyword evidence="8" id="KW-0472">Membrane</keyword>
<dbReference type="Pfam" id="PF00067">
    <property type="entry name" value="p450"/>
    <property type="match status" value="4"/>
</dbReference>
<dbReference type="PROSITE" id="PS00086">
    <property type="entry name" value="CYTOCHROME_P450"/>
    <property type="match status" value="4"/>
</dbReference>
<evidence type="ECO:0000256" key="10">
    <source>
        <dbReference type="SAM" id="MobiDB-lite"/>
    </source>
</evidence>
<dbReference type="SUPFAM" id="SSF48264">
    <property type="entry name" value="Cytochrome P450"/>
    <property type="match status" value="4"/>
</dbReference>
<proteinExistence type="predicted"/>
<evidence type="ECO:0000313" key="12">
    <source>
        <dbReference type="Proteomes" id="UP000026962"/>
    </source>
</evidence>
<evidence type="ECO:0000256" key="3">
    <source>
        <dbReference type="ARBA" id="ARBA00022692"/>
    </source>
</evidence>
<name>A0A0E0K036_ORYPU</name>
<keyword evidence="7 9" id="KW-0408">Iron</keyword>